<dbReference type="RefSeq" id="WP_183510992.1">
    <property type="nucleotide sequence ID" value="NZ_BAABGK010000008.1"/>
</dbReference>
<dbReference type="EMBL" id="JACHVS010000001">
    <property type="protein sequence ID" value="MBB2995792.1"/>
    <property type="molecule type" value="Genomic_DNA"/>
</dbReference>
<evidence type="ECO:0000313" key="7">
    <source>
        <dbReference type="EMBL" id="MBB2995792.1"/>
    </source>
</evidence>
<accession>A0A839QRA6</accession>
<keyword evidence="8" id="KW-1185">Reference proteome</keyword>
<gene>
    <name evidence="7" type="ORF">E9229_001983</name>
</gene>
<dbReference type="Gene3D" id="3.30.450.20">
    <property type="entry name" value="PAS domain"/>
    <property type="match status" value="1"/>
</dbReference>
<sequence length="242" mass="25481">MNSAPGTGTPPGGAIQDFFASILADLREWSGGVTALFEASASAPTRRVVDDAVQPLALGLLGESTLPLVGGGFVAARDALADATWHMAWWQGATRERLLLMAMESAGETYSRREWFTVPMESGRGHITGPYVDFLCTDEYTVTFTVPVESGGRRVGIAGADILVESLEDLLMERILAIGSKAALVNRSGRVILSPDPQLAAGLLLAPGWQDAVDGWLAVDGAGSENMNVIRCGDLPLAVVSP</sequence>
<evidence type="ECO:0000256" key="1">
    <source>
        <dbReference type="ARBA" id="ARBA00004651"/>
    </source>
</evidence>
<dbReference type="CDD" id="cd12913">
    <property type="entry name" value="PDC1_MCP_like"/>
    <property type="match status" value="1"/>
</dbReference>
<evidence type="ECO:0000256" key="5">
    <source>
        <dbReference type="ARBA" id="ARBA00023136"/>
    </source>
</evidence>
<evidence type="ECO:0000313" key="8">
    <source>
        <dbReference type="Proteomes" id="UP000523000"/>
    </source>
</evidence>
<dbReference type="InterPro" id="IPR033479">
    <property type="entry name" value="dCache_1"/>
</dbReference>
<feature type="domain" description="Cache" evidence="6">
    <location>
        <begin position="106"/>
        <end position="198"/>
    </location>
</feature>
<dbReference type="GO" id="GO:0005886">
    <property type="term" value="C:plasma membrane"/>
    <property type="evidence" value="ECO:0007669"/>
    <property type="project" value="UniProtKB-SubCell"/>
</dbReference>
<keyword evidence="5" id="KW-0472">Membrane</keyword>
<comment type="caution">
    <text evidence="7">The sequence shown here is derived from an EMBL/GenBank/DDBJ whole genome shotgun (WGS) entry which is preliminary data.</text>
</comment>
<dbReference type="Proteomes" id="UP000523000">
    <property type="component" value="Unassembled WGS sequence"/>
</dbReference>
<evidence type="ECO:0000256" key="4">
    <source>
        <dbReference type="ARBA" id="ARBA00022989"/>
    </source>
</evidence>
<keyword evidence="4" id="KW-1133">Transmembrane helix</keyword>
<reference evidence="7 8" key="1">
    <citation type="submission" date="2020-08" db="EMBL/GenBank/DDBJ databases">
        <title>Sequencing the genomes of 1000 actinobacteria strains.</title>
        <authorList>
            <person name="Klenk H.-P."/>
        </authorList>
    </citation>
    <scope>NUCLEOTIDE SEQUENCE [LARGE SCALE GENOMIC DNA]</scope>
    <source>
        <strain evidence="7 8">DSM 22826</strain>
    </source>
</reference>
<keyword evidence="3" id="KW-0812">Transmembrane</keyword>
<organism evidence="7 8">
    <name type="scientific">Paeniglutamicibacter cryotolerans</name>
    <dbReference type="NCBI Taxonomy" id="670079"/>
    <lineage>
        <taxon>Bacteria</taxon>
        <taxon>Bacillati</taxon>
        <taxon>Actinomycetota</taxon>
        <taxon>Actinomycetes</taxon>
        <taxon>Micrococcales</taxon>
        <taxon>Micrococcaceae</taxon>
        <taxon>Paeniglutamicibacter</taxon>
    </lineage>
</organism>
<dbReference type="AlphaFoldDB" id="A0A839QRA6"/>
<dbReference type="SUPFAM" id="SSF103190">
    <property type="entry name" value="Sensory domain-like"/>
    <property type="match status" value="1"/>
</dbReference>
<name>A0A839QRA6_9MICC</name>
<proteinExistence type="predicted"/>
<comment type="subcellular location">
    <subcellularLocation>
        <location evidence="1">Cell membrane</location>
        <topology evidence="1">Multi-pass membrane protein</topology>
    </subcellularLocation>
</comment>
<evidence type="ECO:0000256" key="3">
    <source>
        <dbReference type="ARBA" id="ARBA00022692"/>
    </source>
</evidence>
<evidence type="ECO:0000256" key="2">
    <source>
        <dbReference type="ARBA" id="ARBA00022475"/>
    </source>
</evidence>
<dbReference type="InterPro" id="IPR029151">
    <property type="entry name" value="Sensor-like_sf"/>
</dbReference>
<keyword evidence="2" id="KW-1003">Cell membrane</keyword>
<dbReference type="Pfam" id="PF02743">
    <property type="entry name" value="dCache_1"/>
    <property type="match status" value="1"/>
</dbReference>
<evidence type="ECO:0000259" key="6">
    <source>
        <dbReference type="Pfam" id="PF02743"/>
    </source>
</evidence>
<protein>
    <recommendedName>
        <fullName evidence="6">Cache domain-containing protein</fullName>
    </recommendedName>
</protein>